<reference evidence="1 2" key="1">
    <citation type="journal article" date="2018" name="Mol. Plant">
        <title>The genome of Artemisia annua provides insight into the evolution of Asteraceae family and artemisinin biosynthesis.</title>
        <authorList>
            <person name="Shen Q."/>
            <person name="Zhang L."/>
            <person name="Liao Z."/>
            <person name="Wang S."/>
            <person name="Yan T."/>
            <person name="Shi P."/>
            <person name="Liu M."/>
            <person name="Fu X."/>
            <person name="Pan Q."/>
            <person name="Wang Y."/>
            <person name="Lv Z."/>
            <person name="Lu X."/>
            <person name="Zhang F."/>
            <person name="Jiang W."/>
            <person name="Ma Y."/>
            <person name="Chen M."/>
            <person name="Hao X."/>
            <person name="Li L."/>
            <person name="Tang Y."/>
            <person name="Lv G."/>
            <person name="Zhou Y."/>
            <person name="Sun X."/>
            <person name="Brodelius P.E."/>
            <person name="Rose J.K.C."/>
            <person name="Tang K."/>
        </authorList>
    </citation>
    <scope>NUCLEOTIDE SEQUENCE [LARGE SCALE GENOMIC DNA]</scope>
    <source>
        <strain evidence="2">cv. Huhao1</strain>
        <tissue evidence="1">Leaf</tissue>
    </source>
</reference>
<dbReference type="EMBL" id="PKPP01003384">
    <property type="protein sequence ID" value="PWA69686.1"/>
    <property type="molecule type" value="Genomic_DNA"/>
</dbReference>
<sequence>MAPKFPKCLKIGRQIGDRRLDKVLHEIFSREKKAYVSQERMYNEMVDEIFVRIEERHAIIGEMKKFLGGHVLDEALEDLQAAEKEDYAEIGRLMQMGYAAGVRAGEKSKIMKKIKKF</sequence>
<gene>
    <name evidence="1" type="ORF">CTI12_AA294650</name>
</gene>
<dbReference type="Proteomes" id="UP000245207">
    <property type="component" value="Unassembled WGS sequence"/>
</dbReference>
<proteinExistence type="predicted"/>
<evidence type="ECO:0000313" key="1">
    <source>
        <dbReference type="EMBL" id="PWA69686.1"/>
    </source>
</evidence>
<dbReference type="AlphaFoldDB" id="A0A2U1N859"/>
<evidence type="ECO:0000313" key="2">
    <source>
        <dbReference type="Proteomes" id="UP000245207"/>
    </source>
</evidence>
<comment type="caution">
    <text evidence="1">The sequence shown here is derived from an EMBL/GenBank/DDBJ whole genome shotgun (WGS) entry which is preliminary data.</text>
</comment>
<keyword evidence="2" id="KW-1185">Reference proteome</keyword>
<name>A0A2U1N859_ARTAN</name>
<accession>A0A2U1N859</accession>
<protein>
    <submittedName>
        <fullName evidence="1">Uncharacterized protein</fullName>
    </submittedName>
</protein>
<organism evidence="1 2">
    <name type="scientific">Artemisia annua</name>
    <name type="common">Sweet wormwood</name>
    <dbReference type="NCBI Taxonomy" id="35608"/>
    <lineage>
        <taxon>Eukaryota</taxon>
        <taxon>Viridiplantae</taxon>
        <taxon>Streptophyta</taxon>
        <taxon>Embryophyta</taxon>
        <taxon>Tracheophyta</taxon>
        <taxon>Spermatophyta</taxon>
        <taxon>Magnoliopsida</taxon>
        <taxon>eudicotyledons</taxon>
        <taxon>Gunneridae</taxon>
        <taxon>Pentapetalae</taxon>
        <taxon>asterids</taxon>
        <taxon>campanulids</taxon>
        <taxon>Asterales</taxon>
        <taxon>Asteraceae</taxon>
        <taxon>Asteroideae</taxon>
        <taxon>Anthemideae</taxon>
        <taxon>Artemisiinae</taxon>
        <taxon>Artemisia</taxon>
    </lineage>
</organism>